<evidence type="ECO:0000256" key="1">
    <source>
        <dbReference type="ARBA" id="ARBA00004245"/>
    </source>
</evidence>
<keyword evidence="3" id="KW-0963">Cytoplasm</keyword>
<comment type="subcellular location">
    <subcellularLocation>
        <location evidence="1">Cytoplasm</location>
        <location evidence="1">Cytoskeleton</location>
    </subcellularLocation>
</comment>
<feature type="compositionally biased region" description="Polar residues" evidence="5">
    <location>
        <begin position="576"/>
        <end position="603"/>
    </location>
</feature>
<feature type="region of interest" description="Disordered" evidence="5">
    <location>
        <begin position="48"/>
        <end position="91"/>
    </location>
</feature>
<dbReference type="InterPro" id="IPR043129">
    <property type="entry name" value="ATPase_NBD"/>
</dbReference>
<evidence type="ECO:0008006" key="8">
    <source>
        <dbReference type="Google" id="ProtNLM"/>
    </source>
</evidence>
<feature type="region of interest" description="Disordered" evidence="5">
    <location>
        <begin position="1196"/>
        <end position="1219"/>
    </location>
</feature>
<dbReference type="STRING" id="623744.A0A553QCU7"/>
<dbReference type="EMBL" id="SRMA01026098">
    <property type="protein sequence ID" value="TRY87736.1"/>
    <property type="molecule type" value="Genomic_DNA"/>
</dbReference>
<comment type="similarity">
    <text evidence="2 4">Belongs to the actin family.</text>
</comment>
<dbReference type="Gene3D" id="3.90.640.10">
    <property type="entry name" value="Actin, Chain A, domain 4"/>
    <property type="match status" value="1"/>
</dbReference>
<dbReference type="PANTHER" id="PTHR11937">
    <property type="entry name" value="ACTIN"/>
    <property type="match status" value="1"/>
</dbReference>
<feature type="region of interest" description="Disordered" evidence="5">
    <location>
        <begin position="1367"/>
        <end position="1390"/>
    </location>
</feature>
<keyword evidence="7" id="KW-1185">Reference proteome</keyword>
<dbReference type="GO" id="GO:0005856">
    <property type="term" value="C:cytoskeleton"/>
    <property type="evidence" value="ECO:0007669"/>
    <property type="project" value="UniProtKB-SubCell"/>
</dbReference>
<dbReference type="SUPFAM" id="SSF53067">
    <property type="entry name" value="Actin-like ATPase domain"/>
    <property type="match status" value="2"/>
</dbReference>
<gene>
    <name evidence="6" type="ORF">DNTS_031803</name>
</gene>
<dbReference type="Gene3D" id="3.30.420.40">
    <property type="match status" value="2"/>
</dbReference>
<keyword evidence="3" id="KW-0206">Cytoskeleton</keyword>
<evidence type="ECO:0000256" key="3">
    <source>
        <dbReference type="ARBA" id="ARBA00023212"/>
    </source>
</evidence>
<evidence type="ECO:0000256" key="4">
    <source>
        <dbReference type="RuleBase" id="RU000487"/>
    </source>
</evidence>
<feature type="region of interest" description="Disordered" evidence="5">
    <location>
        <begin position="551"/>
        <end position="636"/>
    </location>
</feature>
<evidence type="ECO:0000256" key="2">
    <source>
        <dbReference type="ARBA" id="ARBA00006752"/>
    </source>
</evidence>
<name>A0A553QCU7_9TELE</name>
<dbReference type="FunFam" id="3.90.640.10:FF:000007">
    <property type="entry name" value="Actin like 7B"/>
    <property type="match status" value="1"/>
</dbReference>
<protein>
    <recommendedName>
        <fullName evidence="8">CRAL-TRIO domain-containing protein</fullName>
    </recommendedName>
</protein>
<dbReference type="Pfam" id="PF00022">
    <property type="entry name" value="Actin"/>
    <property type="match status" value="1"/>
</dbReference>
<dbReference type="FunFam" id="3.30.420.40:FF:000050">
    <property type="entry name" value="Actin, alpha skeletal muscle"/>
    <property type="match status" value="1"/>
</dbReference>
<dbReference type="PRINTS" id="PR00190">
    <property type="entry name" value="ACTIN"/>
</dbReference>
<organism evidence="6 7">
    <name type="scientific">Danionella cerebrum</name>
    <dbReference type="NCBI Taxonomy" id="2873325"/>
    <lineage>
        <taxon>Eukaryota</taxon>
        <taxon>Metazoa</taxon>
        <taxon>Chordata</taxon>
        <taxon>Craniata</taxon>
        <taxon>Vertebrata</taxon>
        <taxon>Euteleostomi</taxon>
        <taxon>Actinopterygii</taxon>
        <taxon>Neopterygii</taxon>
        <taxon>Teleostei</taxon>
        <taxon>Ostariophysi</taxon>
        <taxon>Cypriniformes</taxon>
        <taxon>Danionidae</taxon>
        <taxon>Danioninae</taxon>
        <taxon>Danionella</taxon>
    </lineage>
</organism>
<proteinExistence type="inferred from homology"/>
<accession>A0A553QCU7</accession>
<sequence length="1889" mass="211706">MLCPAHQLYLITKPRPRRGLLTAPVAAAAGYRVRAAVLSALSARSQHGGVSRRSSGALRLSEAKRSPAEMRRAEDRCSSPELGNGPSSSPVPTDHMFTSGAVIFPGAFDQGGSPLVLFPAETQWKLGNELNKEQVVCFIHYCLRLHSIRVEERLLSVVVDLRKADLHVARFITETLLLLEVHFLKELCELFNHVDKSQLPNDLGGFLEISAFVQKFLTVVKRLPFCISNLNLLATRTNPNMEALRELRRELGLDELLCHCECVLQKLRFPEGHECFRTMAGTLLFTHTTRQMLLNHHRLVSAVQKVDLLWHQVSSRAHVLLLIHKLQADAQQICQQICELMRLKVYPCRPEFSVDLTRAEKSLLHFHKSVYVPAMGLVRQADKLSKSLNEMLPASALRLAAPWLDRLNVLKEELNSAVLHLDLTFRRVKCFHLCSNMCQHWYEAVLSEGLLYDLFWRCCDAEHRVDTVMKMKKSMQCRDRVQSFLKHKPCPEEEDMLRLAQLAENMAESSWRSRGTCLAHRCLILRRILLSSGPVSLLDLQRILQWQNEHNKAHPIPSPERSQPSSPLASCLRSVPPQSLPESNNQRVLPSHSNHELAQTQVGSCWKPEASRANSEHEDVVPQQIREASHSCSEQQDLPINSVPRKINYAPSLCSFDSGFGGVPGSLLEIPKYPSGYPEHLSPCNKIQIFPRVNSGSVNLEISVRRSATIPQNPWLSLPINDLEDSYTVSIQPRTAEPPEIARASLSGNVGQHGWDLGTQERELSTSTMTDGSVEGILLSSTKTETESPRTSSVLAHALSSTRTESGHSSYNLSSTLTDTECLDDSSMPADSLSSTLTEVDHTNSLAEGCQSLLWDSFDLHNLQTDHTLRLDQSLGDWLEQEHQHLEHLEETLYRTESIIQEEEAVLEQEVVLDLLLDSYCSESSIEHQRNQASVTLPSNFGQIIEEPVHVSLDSETLSSIVSGALVLPGERSANLDTSEMPEYLEDLEQVLMEECGILQEFSEKSRDFPEVSEDHLLHATELAERERKQGKSKVKCGNVEELDKPNKAEKVEEHTPRLIQGLIDSEDHLVDKIKGSSPLRGSIMTEELKILESDPNLMKCTESMFLNNVKSELELCDPAENEAPLLQFLREHESLKHGRENEKSCEMRKGENRTEEYGCRTSGGLQLASCSILEKSLELRDLEYGLTDYTVLRHPSDEASQLPDNEGSPHSDSEVNMSSDKLLKSFPHEELCDQGVDNSIMRNYEADIMVPQATDSSISTSIFQDQLDHTEPLVAPGFHSDELQSAGCAAKERSPEAPTNTEMLMTLLPCEFDPGGVTPVTEPWGKGTSIDLTHPLEDCSVSLIPDLEEPETPGIDFKLRVEKSPDLEIDSQRSNTVPERSVKEETLDEEGTQIIQSNNNNNNNNCNNSLEQSLIEALKTPEILSLQTNSVVMESVLDSQEKPKTIERSLDHEASLEPDMTPETHGLHTRNRDSVLFDSLKHGQKEHWDRDCRAQMRSSWRHRLQPSSHTQMLASEYKTPVVLDSGSGMIKAGFADQEFPAAVFPSIIGRPKYEEVMCGGEERSLFIGKEAQQMRGVLRLQRPIRQGSVTHWDELEMLWRHAFEQLSLSPDSVDRPLLLTEPVLTPVESRQRAVQMLFDCFGVSQLCVGVQPVLALLSSGCTTGVVLDSGDGLTHSVPVFEGYALPHAVERFSLAGADVTQQLQKLLLERGLCLRSSAEREIVREMKESCCFVALDYDAQLRRRGSEVEFSLPDGRTVSLAQERFQATEILFSPELIGRDHCGLHKSLFRSIQKSDIDLRRSFLENILLAGGNSLLPGLPQRLHRELSLLSPVDQLSCVRVKNVPDPFFSVWQGGAALASHLTPMDEVWISAQEFQEYGPSILHRKCF</sequence>
<evidence type="ECO:0000313" key="7">
    <source>
        <dbReference type="Proteomes" id="UP000316079"/>
    </source>
</evidence>
<reference evidence="6 7" key="1">
    <citation type="journal article" date="2019" name="Sci. Data">
        <title>Hybrid genome assembly and annotation of Danionella translucida.</title>
        <authorList>
            <person name="Kadobianskyi M."/>
            <person name="Schulze L."/>
            <person name="Schuelke M."/>
            <person name="Judkewitz B."/>
        </authorList>
    </citation>
    <scope>NUCLEOTIDE SEQUENCE [LARGE SCALE GENOMIC DNA]</scope>
    <source>
        <strain evidence="6 7">Bolton</strain>
    </source>
</reference>
<evidence type="ECO:0000313" key="6">
    <source>
        <dbReference type="EMBL" id="TRY87736.1"/>
    </source>
</evidence>
<dbReference type="OrthoDB" id="10004999at2759"/>
<comment type="caution">
    <text evidence="6">The sequence shown here is derived from an EMBL/GenBank/DDBJ whole genome shotgun (WGS) entry which is preliminary data.</text>
</comment>
<evidence type="ECO:0000256" key="5">
    <source>
        <dbReference type="SAM" id="MobiDB-lite"/>
    </source>
</evidence>
<dbReference type="InterPro" id="IPR004000">
    <property type="entry name" value="Actin"/>
</dbReference>
<feature type="compositionally biased region" description="Basic and acidic residues" evidence="5">
    <location>
        <begin position="61"/>
        <end position="78"/>
    </location>
</feature>
<dbReference type="SMART" id="SM00268">
    <property type="entry name" value="ACTIN"/>
    <property type="match status" value="1"/>
</dbReference>
<dbReference type="Proteomes" id="UP000316079">
    <property type="component" value="Unassembled WGS sequence"/>
</dbReference>